<feature type="transmembrane region" description="Helical" evidence="8">
    <location>
        <begin position="446"/>
        <end position="465"/>
    </location>
</feature>
<dbReference type="SUPFAM" id="SSF81665">
    <property type="entry name" value="Calcium ATPase, transmembrane domain M"/>
    <property type="match status" value="1"/>
</dbReference>
<dbReference type="GO" id="GO:0015842">
    <property type="term" value="P:aminergic neurotransmitter loading into synaptic vesicle"/>
    <property type="evidence" value="ECO:0007669"/>
    <property type="project" value="TreeGrafter"/>
</dbReference>
<evidence type="ECO:0000259" key="9">
    <source>
        <dbReference type="PROSITE" id="PS50259"/>
    </source>
</evidence>
<dbReference type="PROSITE" id="PS50259">
    <property type="entry name" value="G_PROTEIN_RECEP_F3_4"/>
    <property type="match status" value="1"/>
</dbReference>
<dbReference type="InterPro" id="IPR017978">
    <property type="entry name" value="GPCR_3_C"/>
</dbReference>
<dbReference type="PANTHER" id="PTHR23506">
    <property type="entry name" value="GH10249P"/>
    <property type="match status" value="1"/>
</dbReference>
<dbReference type="PANTHER" id="PTHR23506:SF4">
    <property type="entry name" value="PORTABELLA"/>
    <property type="match status" value="1"/>
</dbReference>
<feature type="domain" description="G-protein coupled receptors family 3 profile" evidence="9">
    <location>
        <begin position="558"/>
        <end position="648"/>
    </location>
</feature>
<dbReference type="Gene3D" id="1.20.1250.20">
    <property type="entry name" value="MFS general substrate transporter like domains"/>
    <property type="match status" value="2"/>
</dbReference>
<evidence type="ECO:0000256" key="6">
    <source>
        <dbReference type="ARBA" id="ARBA00023180"/>
    </source>
</evidence>
<organism evidence="11 12">
    <name type="scientific">Odynerus spinipes</name>
    <dbReference type="NCBI Taxonomy" id="1348599"/>
    <lineage>
        <taxon>Eukaryota</taxon>
        <taxon>Metazoa</taxon>
        <taxon>Ecdysozoa</taxon>
        <taxon>Arthropoda</taxon>
        <taxon>Hexapoda</taxon>
        <taxon>Insecta</taxon>
        <taxon>Pterygota</taxon>
        <taxon>Neoptera</taxon>
        <taxon>Endopterygota</taxon>
        <taxon>Hymenoptera</taxon>
        <taxon>Apocrita</taxon>
        <taxon>Aculeata</taxon>
        <taxon>Vespoidea</taxon>
        <taxon>Vespidae</taxon>
        <taxon>Eumeninae</taxon>
        <taxon>Odynerus</taxon>
    </lineage>
</organism>
<feature type="transmembrane region" description="Helical" evidence="8">
    <location>
        <begin position="1022"/>
        <end position="1044"/>
    </location>
</feature>
<feature type="transmembrane region" description="Helical" evidence="8">
    <location>
        <begin position="520"/>
        <end position="544"/>
    </location>
</feature>
<evidence type="ECO:0008006" key="13">
    <source>
        <dbReference type="Google" id="ProtNLM"/>
    </source>
</evidence>
<dbReference type="InterPro" id="IPR028082">
    <property type="entry name" value="Peripla_BP_I"/>
</dbReference>
<dbReference type="CDD" id="cd17384">
    <property type="entry name" value="MFS_SLC18A1_2_VAT1_2"/>
    <property type="match status" value="1"/>
</dbReference>
<keyword evidence="3 8" id="KW-0812">Transmembrane</keyword>
<feature type="transmembrane region" description="Helical" evidence="8">
    <location>
        <begin position="919"/>
        <end position="941"/>
    </location>
</feature>
<evidence type="ECO:0000313" key="12">
    <source>
        <dbReference type="Proteomes" id="UP001258017"/>
    </source>
</evidence>
<reference evidence="11" key="1">
    <citation type="submission" date="2021-08" db="EMBL/GenBank/DDBJ databases">
        <authorList>
            <person name="Misof B."/>
            <person name="Oliver O."/>
            <person name="Podsiadlowski L."/>
            <person name="Donath A."/>
            <person name="Peters R."/>
            <person name="Mayer C."/>
            <person name="Rust J."/>
            <person name="Gunkel S."/>
            <person name="Lesny P."/>
            <person name="Martin S."/>
            <person name="Oeyen J.P."/>
            <person name="Petersen M."/>
            <person name="Panagiotis P."/>
            <person name="Wilbrandt J."/>
            <person name="Tanja T."/>
        </authorList>
    </citation>
    <scope>NUCLEOTIDE SEQUENCE</scope>
    <source>
        <strain evidence="11">GBR_01_08_01A</strain>
        <tissue evidence="11">Thorax + abdomen</tissue>
    </source>
</reference>
<proteinExistence type="predicted"/>
<dbReference type="InterPro" id="IPR002956">
    <property type="entry name" value="Bride_of_7less"/>
</dbReference>
<feature type="transmembrane region" description="Helical" evidence="8">
    <location>
        <begin position="982"/>
        <end position="1001"/>
    </location>
</feature>
<reference evidence="11" key="2">
    <citation type="journal article" date="2023" name="Commun. Biol.">
        <title>Intrasexual cuticular hydrocarbon dimorphism in a wasp sheds light on hydrocarbon biosynthesis genes in Hymenoptera.</title>
        <authorList>
            <person name="Moris V.C."/>
            <person name="Podsiadlowski L."/>
            <person name="Martin S."/>
            <person name="Oeyen J.P."/>
            <person name="Donath A."/>
            <person name="Petersen M."/>
            <person name="Wilbrandt J."/>
            <person name="Misof B."/>
            <person name="Liedtke D."/>
            <person name="Thamm M."/>
            <person name="Scheiner R."/>
            <person name="Schmitt T."/>
            <person name="Niehuis O."/>
        </authorList>
    </citation>
    <scope>NUCLEOTIDE SEQUENCE</scope>
    <source>
        <strain evidence="11">GBR_01_08_01A</strain>
    </source>
</reference>
<dbReference type="InterPro" id="IPR023298">
    <property type="entry name" value="ATPase_P-typ_TM_dom_sf"/>
</dbReference>
<dbReference type="SUPFAM" id="SSF103473">
    <property type="entry name" value="MFS general substrate transporter"/>
    <property type="match status" value="1"/>
</dbReference>
<dbReference type="Proteomes" id="UP001258017">
    <property type="component" value="Unassembled WGS sequence"/>
</dbReference>
<evidence type="ECO:0000256" key="2">
    <source>
        <dbReference type="ARBA" id="ARBA00022448"/>
    </source>
</evidence>
<gene>
    <name evidence="11" type="ORF">KPH14_008952</name>
</gene>
<feature type="transmembrane region" description="Helical" evidence="8">
    <location>
        <begin position="895"/>
        <end position="913"/>
    </location>
</feature>
<comment type="caution">
    <text evidence="11">The sequence shown here is derived from an EMBL/GenBank/DDBJ whole genome shotgun (WGS) entry which is preliminary data.</text>
</comment>
<feature type="transmembrane region" description="Helical" evidence="8">
    <location>
        <begin position="556"/>
        <end position="580"/>
    </location>
</feature>
<dbReference type="GO" id="GO:0030672">
    <property type="term" value="C:synaptic vesicle membrane"/>
    <property type="evidence" value="ECO:0007669"/>
    <property type="project" value="TreeGrafter"/>
</dbReference>
<dbReference type="GO" id="GO:0005118">
    <property type="term" value="F:sevenless binding"/>
    <property type="evidence" value="ECO:0007669"/>
    <property type="project" value="InterPro"/>
</dbReference>
<dbReference type="GO" id="GO:0004930">
    <property type="term" value="F:G protein-coupled receptor activity"/>
    <property type="evidence" value="ECO:0007669"/>
    <property type="project" value="InterPro"/>
</dbReference>
<dbReference type="GO" id="GO:0043195">
    <property type="term" value="C:terminal bouton"/>
    <property type="evidence" value="ECO:0007669"/>
    <property type="project" value="TreeGrafter"/>
</dbReference>
<dbReference type="SUPFAM" id="SSF53822">
    <property type="entry name" value="Periplasmic binding protein-like I"/>
    <property type="match status" value="1"/>
</dbReference>
<evidence type="ECO:0000256" key="4">
    <source>
        <dbReference type="ARBA" id="ARBA00022989"/>
    </source>
</evidence>
<dbReference type="InterPro" id="IPR036259">
    <property type="entry name" value="MFS_trans_sf"/>
</dbReference>
<dbReference type="InterPro" id="IPR011701">
    <property type="entry name" value="MFS"/>
</dbReference>
<keyword evidence="4 8" id="KW-1133">Transmembrane helix</keyword>
<evidence type="ECO:0000256" key="7">
    <source>
        <dbReference type="SAM" id="MobiDB-lite"/>
    </source>
</evidence>
<dbReference type="PRINTS" id="PR01223">
    <property type="entry name" value="BRIDEOF7LESS"/>
</dbReference>
<evidence type="ECO:0000256" key="5">
    <source>
        <dbReference type="ARBA" id="ARBA00023136"/>
    </source>
</evidence>
<evidence type="ECO:0000256" key="1">
    <source>
        <dbReference type="ARBA" id="ARBA00004141"/>
    </source>
</evidence>
<feature type="domain" description="Major facilitator superfamily (MFS) profile" evidence="10">
    <location>
        <begin position="1027"/>
        <end position="1239"/>
    </location>
</feature>
<dbReference type="GO" id="GO:0007601">
    <property type="term" value="P:visual perception"/>
    <property type="evidence" value="ECO:0007669"/>
    <property type="project" value="InterPro"/>
</dbReference>
<protein>
    <recommendedName>
        <fullName evidence="13">Major facilitator superfamily (MFS) profile domain-containing protein</fullName>
    </recommendedName>
</protein>
<keyword evidence="12" id="KW-1185">Reference proteome</keyword>
<feature type="transmembrane region" description="Helical" evidence="8">
    <location>
        <begin position="1064"/>
        <end position="1082"/>
    </location>
</feature>
<feature type="transmembrane region" description="Helical" evidence="8">
    <location>
        <begin position="1183"/>
        <end position="1204"/>
    </location>
</feature>
<evidence type="ECO:0000256" key="3">
    <source>
        <dbReference type="ARBA" id="ARBA00022692"/>
    </source>
</evidence>
<accession>A0AAD9VQE0</accession>
<feature type="region of interest" description="Disordered" evidence="7">
    <location>
        <begin position="804"/>
        <end position="823"/>
    </location>
</feature>
<dbReference type="AlphaFoldDB" id="A0AAD9VQE0"/>
<dbReference type="FunFam" id="1.20.1250.20:FF:000401">
    <property type="entry name" value="Vesicular amine transporter"/>
    <property type="match status" value="1"/>
</dbReference>
<keyword evidence="2" id="KW-0813">Transport</keyword>
<feature type="transmembrane region" description="Helical" evidence="8">
    <location>
        <begin position="592"/>
        <end position="613"/>
    </location>
</feature>
<dbReference type="InterPro" id="IPR050930">
    <property type="entry name" value="MFS_Vesicular_Transporter"/>
</dbReference>
<dbReference type="Gene3D" id="3.40.50.2300">
    <property type="match status" value="1"/>
</dbReference>
<feature type="transmembrane region" description="Helical" evidence="8">
    <location>
        <begin position="953"/>
        <end position="976"/>
    </location>
</feature>
<dbReference type="EMBL" id="JAIFRP010000030">
    <property type="protein sequence ID" value="KAK2582874.1"/>
    <property type="molecule type" value="Genomic_DNA"/>
</dbReference>
<feature type="transmembrane region" description="Helical" evidence="8">
    <location>
        <begin position="1094"/>
        <end position="1112"/>
    </location>
</feature>
<feature type="transmembrane region" description="Helical" evidence="8">
    <location>
        <begin position="1153"/>
        <end position="1171"/>
    </location>
</feature>
<dbReference type="Pfam" id="PF00003">
    <property type="entry name" value="7tm_3"/>
    <property type="match status" value="1"/>
</dbReference>
<keyword evidence="6" id="KW-0325">Glycoprotein</keyword>
<feature type="transmembrane region" description="Helical" evidence="8">
    <location>
        <begin position="485"/>
        <end position="508"/>
    </location>
</feature>
<evidence type="ECO:0000256" key="8">
    <source>
        <dbReference type="SAM" id="Phobius"/>
    </source>
</evidence>
<evidence type="ECO:0000313" key="11">
    <source>
        <dbReference type="EMBL" id="KAK2582874.1"/>
    </source>
</evidence>
<sequence length="1239" mass="138484">MEERIVCGRNLTLMEIPGDAMLSVFLDASYGPFCNVSSTKGYEEISTAIFVAQTLNKLEYIPGLSLGLRIFDTCQDETTVYKQTLQAAVDMDCAENYEMGVLVPAVYNNILEPLHNFSVLPISSYKEQNLTKALINILVHYISTRFESIDLVLTNSDFVLDYFFDAARATGICVKSYKDIQELEDNITEAVIVVIGDVDDIRQWIGRGEKIEGPRKTWIVLPLDRSHVDDLVPSGSYVVRTVSFDFDAKQELQSIETFSERSANSVTRSPYLLGIGKAIVELAGLLHDLRKRSCPREDVPCVMPRFNSHTRQDIRNSEVYESLHVLPKAHSIKYIVKMRSNQDSFVDVALYSLEPNKFRVLPEKKIPRMPRLCLRKFANNCEQCANFQRRLDSHGFTKGTQEEGFLKTGNWIPIFLTVAVCGTFACVVIIVFIFHRYFVEEVLDGNPTLTIVLILGNVFTLQTVLPFCMNDDQLGSREHLNSRKIFVTTLAFGMLFSVMLSRALFLAFSTGGVFTTHINGYLQGLMVFFVFGVQIAISTSYFLLSTLDSAIVVRSLTFIALLGYDIFLLTLLFIVCCFIAHIQRNYREGRCFFGTVIGLVVVWAIWVTCFILMEPETRDTVVCFGILATAYLIIVGILIPRTYYMVTHLARGIDFGPRYDPTDLTSDSRGNPFSRQNRPFYDYVHPMGIGSTGNLHASTLYPNYYGSSSPNPRTLSRCRSPDPRRTPGYNNYGFRPEMREIENSYGVPRVCIENIDPQSSPIERSNIDSAYALPKCQRKKKRLILEEKDCIETDVYVEGRLSPSRRQHDEAYPSRSASPKMGQTEATICEEEEYGDIIPIIPDYLCSLDGKNGTSGIEDENGRVGFLLSSKALVQLILNPAVGSFTGAFGYARPLFLGNLCLLLTALLFAFGQTYEVLFLARSIQGISSACIGVAGMSLVASQYPEEEKRSKVMGFVLGSIALGVLLGYPIGSVLYDLEGKMAPFLFVSCLIIALICLQILTLDIQTDVEQTSDHETNWKQLLSDPFVLIIAGAIWCSTSPMAILEPCLPIWLRMYIKPKKWQLGTVFIPDSVGYLIGTNFFGMMAYRYGRSRVAILAMLLVGVSAILIPSARTMSQLVFPHLGMGLGIGVADAALVPLLASLVDQNGNYGPVYSIQQVAVSLAYFLGPIMGGELVREIGFRWVMRIVGVANIAYCPILLFLALRKKGSLSDEDKGKDYDTFHKGVMKYEKFQNSDDDL</sequence>
<feature type="region of interest" description="Disordered" evidence="7">
    <location>
        <begin position="711"/>
        <end position="734"/>
    </location>
</feature>
<feature type="transmembrane region" description="Helical" evidence="8">
    <location>
        <begin position="411"/>
        <end position="434"/>
    </location>
</feature>
<name>A0AAD9VQE0_9HYME</name>
<keyword evidence="5 8" id="KW-0472">Membrane</keyword>
<evidence type="ECO:0000259" key="10">
    <source>
        <dbReference type="PROSITE" id="PS50850"/>
    </source>
</evidence>
<feature type="transmembrane region" description="Helical" evidence="8">
    <location>
        <begin position="1118"/>
        <end position="1141"/>
    </location>
</feature>
<dbReference type="Pfam" id="PF07690">
    <property type="entry name" value="MFS_1"/>
    <property type="match status" value="2"/>
</dbReference>
<comment type="subcellular location">
    <subcellularLocation>
        <location evidence="1">Membrane</location>
        <topology evidence="1">Multi-pass membrane protein</topology>
    </subcellularLocation>
</comment>
<dbReference type="GO" id="GO:0005335">
    <property type="term" value="F:serotonin:sodium:chloride symporter activity"/>
    <property type="evidence" value="ECO:0007669"/>
    <property type="project" value="TreeGrafter"/>
</dbReference>
<feature type="transmembrane region" description="Helical" evidence="8">
    <location>
        <begin position="619"/>
        <end position="639"/>
    </location>
</feature>
<dbReference type="InterPro" id="IPR020846">
    <property type="entry name" value="MFS_dom"/>
</dbReference>
<dbReference type="PROSITE" id="PS50850">
    <property type="entry name" value="MFS"/>
    <property type="match status" value="1"/>
</dbReference>